<evidence type="ECO:0000256" key="2">
    <source>
        <dbReference type="ARBA" id="ARBA00012150"/>
    </source>
</evidence>
<dbReference type="InterPro" id="IPR001792">
    <property type="entry name" value="Acylphosphatase-like_dom"/>
</dbReference>
<evidence type="ECO:0000313" key="8">
    <source>
        <dbReference type="Proteomes" id="UP000076335"/>
    </source>
</evidence>
<dbReference type="Gene3D" id="3.30.70.100">
    <property type="match status" value="1"/>
</dbReference>
<dbReference type="PRINTS" id="PR00112">
    <property type="entry name" value="ACYLPHPHTASE"/>
</dbReference>
<evidence type="ECO:0000256" key="1">
    <source>
        <dbReference type="ARBA" id="ARBA00005614"/>
    </source>
</evidence>
<dbReference type="Pfam" id="PF00708">
    <property type="entry name" value="Acylphosphatase"/>
    <property type="match status" value="1"/>
</dbReference>
<dbReference type="Proteomes" id="UP000076335">
    <property type="component" value="Unassembled WGS sequence"/>
</dbReference>
<feature type="domain" description="Acylphosphatase-like" evidence="6">
    <location>
        <begin position="16"/>
        <end position="102"/>
    </location>
</feature>
<comment type="catalytic activity">
    <reaction evidence="3 4">
        <text>an acyl phosphate + H2O = a carboxylate + phosphate + H(+)</text>
        <dbReference type="Rhea" id="RHEA:14965"/>
        <dbReference type="ChEBI" id="CHEBI:15377"/>
        <dbReference type="ChEBI" id="CHEBI:15378"/>
        <dbReference type="ChEBI" id="CHEBI:29067"/>
        <dbReference type="ChEBI" id="CHEBI:43474"/>
        <dbReference type="ChEBI" id="CHEBI:59918"/>
        <dbReference type="EC" id="3.6.1.7"/>
    </reaction>
</comment>
<protein>
    <recommendedName>
        <fullName evidence="2 4">acylphosphatase</fullName>
        <ecNumber evidence="2 4">3.6.1.7</ecNumber>
    </recommendedName>
</protein>
<evidence type="ECO:0000256" key="3">
    <source>
        <dbReference type="ARBA" id="ARBA00047645"/>
    </source>
</evidence>
<name>A0A154L324_9PROT</name>
<dbReference type="PANTHER" id="PTHR47268:SF4">
    <property type="entry name" value="ACYLPHOSPHATASE"/>
    <property type="match status" value="1"/>
</dbReference>
<dbReference type="SUPFAM" id="SSF54975">
    <property type="entry name" value="Acylphosphatase/BLUF domain-like"/>
    <property type="match status" value="1"/>
</dbReference>
<evidence type="ECO:0000313" key="7">
    <source>
        <dbReference type="EMBL" id="KZB62869.1"/>
    </source>
</evidence>
<evidence type="ECO:0000256" key="5">
    <source>
        <dbReference type="RuleBase" id="RU004168"/>
    </source>
</evidence>
<comment type="similarity">
    <text evidence="1 5">Belongs to the acylphosphatase family.</text>
</comment>
<dbReference type="OrthoDB" id="5295388at2"/>
<dbReference type="PROSITE" id="PS51160">
    <property type="entry name" value="ACYLPHOSPHATASE_3"/>
    <property type="match status" value="1"/>
</dbReference>
<dbReference type="PROSITE" id="PS00151">
    <property type="entry name" value="ACYLPHOSPHATASE_2"/>
    <property type="match status" value="1"/>
</dbReference>
<dbReference type="InterPro" id="IPR036046">
    <property type="entry name" value="Acylphosphatase-like_dom_sf"/>
</dbReference>
<dbReference type="AlphaFoldDB" id="A0A154L324"/>
<dbReference type="EMBL" id="LPVY01000020">
    <property type="protein sequence ID" value="KZB62869.1"/>
    <property type="molecule type" value="Genomic_DNA"/>
</dbReference>
<gene>
    <name evidence="7" type="ORF">AUP42_02095</name>
</gene>
<evidence type="ECO:0000259" key="6">
    <source>
        <dbReference type="PROSITE" id="PS51160"/>
    </source>
</evidence>
<dbReference type="EC" id="3.6.1.7" evidence="2 4"/>
<dbReference type="RefSeq" id="WP_062952361.1">
    <property type="nucleotide sequence ID" value="NZ_LPVY01000020.1"/>
</dbReference>
<feature type="active site" evidence="4">
    <location>
        <position position="31"/>
    </location>
</feature>
<dbReference type="GO" id="GO:0003998">
    <property type="term" value="F:acylphosphatase activity"/>
    <property type="evidence" value="ECO:0007669"/>
    <property type="project" value="UniProtKB-EC"/>
</dbReference>
<dbReference type="InterPro" id="IPR020456">
    <property type="entry name" value="Acylphosphatase"/>
</dbReference>
<evidence type="ECO:0000256" key="4">
    <source>
        <dbReference type="PROSITE-ProRule" id="PRU00520"/>
    </source>
</evidence>
<comment type="caution">
    <text evidence="7">The sequence shown here is derived from an EMBL/GenBank/DDBJ whole genome shotgun (WGS) entry which is preliminary data.</text>
</comment>
<dbReference type="PANTHER" id="PTHR47268">
    <property type="entry name" value="ACYLPHOSPHATASE"/>
    <property type="match status" value="1"/>
</dbReference>
<reference evidence="7 8" key="1">
    <citation type="submission" date="2015-12" db="EMBL/GenBank/DDBJ databases">
        <title>Genome sequence of Thalassospira lucentensis MCCC 1A02072.</title>
        <authorList>
            <person name="Lu L."/>
            <person name="Lai Q."/>
            <person name="Shao Z."/>
            <person name="Qian P."/>
        </authorList>
    </citation>
    <scope>NUCLEOTIDE SEQUENCE [LARGE SCALE GENOMIC DNA]</scope>
    <source>
        <strain evidence="7 8">MCCC 1A02072</strain>
    </source>
</reference>
<feature type="active site" evidence="4">
    <location>
        <position position="49"/>
    </location>
</feature>
<keyword evidence="4" id="KW-0378">Hydrolase</keyword>
<proteinExistence type="inferred from homology"/>
<sequence>MTTTEPDPQTGTGNISVHARIEGRVQGVWYRAWTVEEARKRDLTGWVRNRADGTVEALFCGPVAGVQSMIAACHDGPTHANVTRVHEEPGLEDGFTTFEKRPTV</sequence>
<accession>A0A154L324</accession>
<dbReference type="InterPro" id="IPR017968">
    <property type="entry name" value="Acylphosphatase_CS"/>
</dbReference>
<organism evidence="7 8">
    <name type="scientific">Thalassospira lucentensis</name>
    <dbReference type="NCBI Taxonomy" id="168935"/>
    <lineage>
        <taxon>Bacteria</taxon>
        <taxon>Pseudomonadati</taxon>
        <taxon>Pseudomonadota</taxon>
        <taxon>Alphaproteobacteria</taxon>
        <taxon>Rhodospirillales</taxon>
        <taxon>Thalassospiraceae</taxon>
        <taxon>Thalassospira</taxon>
    </lineage>
</organism>